<feature type="region of interest" description="Disordered" evidence="1">
    <location>
        <begin position="118"/>
        <end position="149"/>
    </location>
</feature>
<sequence length="422" mass="44739">MWFLAFVGVCLPLISGSPVDTSRSDVLPRVVTNIEKSSCGLLGFKPDPFLTRTRKCRLVDCRELCSVITGCQSYAESSARCLLFSSPVAEGLQQDSTSPYILYDLSCSMSLSSTAEIRPEATSSATTGLSTSDTDVTATSDARSSSRAATFTTELSTELASASTSPFSEPITATTTSLTTDAESASALVSSDAASTAIIPSSDTETTPRVDATTTTAGESTTTSSSTPTLYIIRLVNPDESTFGYVSSALDHNRLYASKEDALEIQISPPEPGATSQLDFVHAEVFGGLTRLCAVQSTHNTNPDLGPDSSFYNSLSACTSTRSLTVKGPPGSPPANVYHAWSNWASLNRYKLAAESAIWNVDPDTLEVTASWVNTDGSTPPITLFISESSNWIGMTGSLSAMQAAFPSQPYRRIQFALELIS</sequence>
<name>A0A8H5JSD6_9HYPO</name>
<keyword evidence="2" id="KW-0732">Signal</keyword>
<feature type="compositionally biased region" description="Low complexity" evidence="1">
    <location>
        <begin position="121"/>
        <end position="149"/>
    </location>
</feature>
<protein>
    <recommendedName>
        <fullName evidence="5">Apple domain-containing protein</fullName>
    </recommendedName>
</protein>
<dbReference type="Proteomes" id="UP000574317">
    <property type="component" value="Unassembled WGS sequence"/>
</dbReference>
<organism evidence="3 4">
    <name type="scientific">Fusarium napiforme</name>
    <dbReference type="NCBI Taxonomy" id="42672"/>
    <lineage>
        <taxon>Eukaryota</taxon>
        <taxon>Fungi</taxon>
        <taxon>Dikarya</taxon>
        <taxon>Ascomycota</taxon>
        <taxon>Pezizomycotina</taxon>
        <taxon>Sordariomycetes</taxon>
        <taxon>Hypocreomycetidae</taxon>
        <taxon>Hypocreales</taxon>
        <taxon>Nectriaceae</taxon>
        <taxon>Fusarium</taxon>
        <taxon>Fusarium fujikuroi species complex</taxon>
    </lineage>
</organism>
<feature type="signal peptide" evidence="2">
    <location>
        <begin position="1"/>
        <end position="16"/>
    </location>
</feature>
<dbReference type="AlphaFoldDB" id="A0A8H5JSD6"/>
<feature type="region of interest" description="Disordered" evidence="1">
    <location>
        <begin position="198"/>
        <end position="224"/>
    </location>
</feature>
<feature type="compositionally biased region" description="Low complexity" evidence="1">
    <location>
        <begin position="204"/>
        <end position="224"/>
    </location>
</feature>
<gene>
    <name evidence="3" type="ORF">FNAPI_4533</name>
</gene>
<evidence type="ECO:0000256" key="1">
    <source>
        <dbReference type="SAM" id="MobiDB-lite"/>
    </source>
</evidence>
<reference evidence="3 4" key="1">
    <citation type="submission" date="2020-05" db="EMBL/GenBank/DDBJ databases">
        <title>Identification and distribution of gene clusters putatively required for synthesis of sphingolipid metabolism inhibitors in phylogenetically diverse species of the filamentous fungus Fusarium.</title>
        <authorList>
            <person name="Kim H.-S."/>
            <person name="Busman M."/>
            <person name="Brown D.W."/>
            <person name="Divon H."/>
            <person name="Uhlig S."/>
            <person name="Proctor R.H."/>
        </authorList>
    </citation>
    <scope>NUCLEOTIDE SEQUENCE [LARGE SCALE GENOMIC DNA]</scope>
    <source>
        <strain evidence="3 4">NRRL 25196</strain>
    </source>
</reference>
<comment type="caution">
    <text evidence="3">The sequence shown here is derived from an EMBL/GenBank/DDBJ whole genome shotgun (WGS) entry which is preliminary data.</text>
</comment>
<feature type="chain" id="PRO_5034348576" description="Apple domain-containing protein" evidence="2">
    <location>
        <begin position="17"/>
        <end position="422"/>
    </location>
</feature>
<keyword evidence="4" id="KW-1185">Reference proteome</keyword>
<evidence type="ECO:0008006" key="5">
    <source>
        <dbReference type="Google" id="ProtNLM"/>
    </source>
</evidence>
<proteinExistence type="predicted"/>
<evidence type="ECO:0000313" key="4">
    <source>
        <dbReference type="Proteomes" id="UP000574317"/>
    </source>
</evidence>
<evidence type="ECO:0000256" key="2">
    <source>
        <dbReference type="SAM" id="SignalP"/>
    </source>
</evidence>
<accession>A0A8H5JSD6</accession>
<evidence type="ECO:0000313" key="3">
    <source>
        <dbReference type="EMBL" id="KAF5559826.1"/>
    </source>
</evidence>
<dbReference type="EMBL" id="JAAOAO010000164">
    <property type="protein sequence ID" value="KAF5559826.1"/>
    <property type="molecule type" value="Genomic_DNA"/>
</dbReference>